<accession>A0A1D8TZE9</accession>
<dbReference type="Gene3D" id="3.30.310.110">
    <property type="entry name" value="XisI-like"/>
    <property type="match status" value="1"/>
</dbReference>
<dbReference type="Pfam" id="PF08869">
    <property type="entry name" value="XisI"/>
    <property type="match status" value="1"/>
</dbReference>
<organism evidence="1 2">
    <name type="scientific">Moorena producens PAL-8-15-08-1</name>
    <dbReference type="NCBI Taxonomy" id="1458985"/>
    <lineage>
        <taxon>Bacteria</taxon>
        <taxon>Bacillati</taxon>
        <taxon>Cyanobacteriota</taxon>
        <taxon>Cyanophyceae</taxon>
        <taxon>Coleofasciculales</taxon>
        <taxon>Coleofasciculaceae</taxon>
        <taxon>Moorena</taxon>
    </lineage>
</organism>
<gene>
    <name evidence="1" type="ORF">BJP34_29430</name>
</gene>
<sequence length="111" mass="12653">MDTLERDREIIQKIISDYAQIPYSYGEIERNSVFDCDRDRYLLMIVGWEGVRQVHGCIIHVEIIEGKIWIHRDGTEDGIAGELLEAGIPKERIVLGFKSPGVRKHTGFAVA</sequence>
<protein>
    <submittedName>
        <fullName evidence="1">XisI protein</fullName>
    </submittedName>
</protein>
<evidence type="ECO:0000313" key="2">
    <source>
        <dbReference type="Proteomes" id="UP000177870"/>
    </source>
</evidence>
<dbReference type="EMBL" id="CP017599">
    <property type="protein sequence ID" value="AOX03017.1"/>
    <property type="molecule type" value="Genomic_DNA"/>
</dbReference>
<dbReference type="RefSeq" id="WP_070395410.1">
    <property type="nucleotide sequence ID" value="NZ_CP017599.1"/>
</dbReference>
<evidence type="ECO:0000313" key="1">
    <source>
        <dbReference type="EMBL" id="AOX03017.1"/>
    </source>
</evidence>
<dbReference type="CDD" id="cd16382">
    <property type="entry name" value="XisI-like"/>
    <property type="match status" value="1"/>
</dbReference>
<dbReference type="AlphaFoldDB" id="A0A1D8TZE9"/>
<dbReference type="OrthoDB" id="467081at2"/>
<reference evidence="2" key="1">
    <citation type="submission" date="2016-10" db="EMBL/GenBank/DDBJ databases">
        <title>Comparative genomics uncovers the prolific and rare metabolic potential of the cyanobacterial genus Moorea.</title>
        <authorList>
            <person name="Leao T."/>
            <person name="Castelao G."/>
            <person name="Korobeynikov A."/>
            <person name="Monroe E.A."/>
            <person name="Podell S."/>
            <person name="Glukhov E."/>
            <person name="Allen E."/>
            <person name="Gerwick W.H."/>
            <person name="Gerwick L."/>
        </authorList>
    </citation>
    <scope>NUCLEOTIDE SEQUENCE [LARGE SCALE GENOMIC DNA]</scope>
    <source>
        <strain evidence="2">PAL-8-15-08-1</strain>
    </source>
</reference>
<dbReference type="SUPFAM" id="SSF143847">
    <property type="entry name" value="XisI-like"/>
    <property type="match status" value="1"/>
</dbReference>
<dbReference type="InterPro" id="IPR035943">
    <property type="entry name" value="XisI-like_sf"/>
</dbReference>
<dbReference type="STRING" id="1458985.BJP34_29430"/>
<name>A0A1D8TZE9_9CYAN</name>
<dbReference type="Proteomes" id="UP000177870">
    <property type="component" value="Chromosome"/>
</dbReference>
<dbReference type="KEGG" id="mpro:BJP34_29430"/>
<dbReference type="InterPro" id="IPR014968">
    <property type="entry name" value="XisI"/>
</dbReference>
<proteinExistence type="predicted"/>